<keyword evidence="1" id="KW-0812">Transmembrane</keyword>
<feature type="transmembrane region" description="Helical" evidence="1">
    <location>
        <begin position="49"/>
        <end position="69"/>
    </location>
</feature>
<dbReference type="OrthoDB" id="3240470at2"/>
<dbReference type="AlphaFoldDB" id="A0A3N2AR01"/>
<dbReference type="EMBL" id="RKHJ01000001">
    <property type="protein sequence ID" value="ROR65480.1"/>
    <property type="molecule type" value="Genomic_DNA"/>
</dbReference>
<protein>
    <recommendedName>
        <fullName evidence="4">DUF2975 family protein</fullName>
    </recommendedName>
</protein>
<keyword evidence="1" id="KW-1133">Transmembrane helix</keyword>
<dbReference type="Proteomes" id="UP000275456">
    <property type="component" value="Unassembled WGS sequence"/>
</dbReference>
<comment type="caution">
    <text evidence="2">The sequence shown here is derived from an EMBL/GenBank/DDBJ whole genome shotgun (WGS) entry which is preliminary data.</text>
</comment>
<accession>A0A3N2AR01</accession>
<feature type="transmembrane region" description="Helical" evidence="1">
    <location>
        <begin position="89"/>
        <end position="113"/>
    </location>
</feature>
<keyword evidence="3" id="KW-1185">Reference proteome</keyword>
<keyword evidence="1" id="KW-0472">Membrane</keyword>
<dbReference type="InterPro" id="IPR021354">
    <property type="entry name" value="DUF2975"/>
</dbReference>
<sequence length="161" mass="17671">MLQSRLVVFALRVVLVVAALWLLVLLTFALPGELSDGTPEPGVRLPTQIVLSLVLLSVLAVIVCIWRLLTLIGRDRLFSDASRRWVDAIVWSLAIGWALLAGFALAVTAVIFFTPEIRDPGIPMLLFGVVVLSSLPLLLMIVMRGLLRQATGYRAELEEVI</sequence>
<evidence type="ECO:0000313" key="3">
    <source>
        <dbReference type="Proteomes" id="UP000275456"/>
    </source>
</evidence>
<evidence type="ECO:0000256" key="1">
    <source>
        <dbReference type="SAM" id="Phobius"/>
    </source>
</evidence>
<feature type="transmembrane region" description="Helical" evidence="1">
    <location>
        <begin position="7"/>
        <end position="29"/>
    </location>
</feature>
<dbReference type="RefSeq" id="WP_123696566.1">
    <property type="nucleotide sequence ID" value="NZ_RKHJ01000001.1"/>
</dbReference>
<feature type="transmembrane region" description="Helical" evidence="1">
    <location>
        <begin position="125"/>
        <end position="147"/>
    </location>
</feature>
<evidence type="ECO:0008006" key="4">
    <source>
        <dbReference type="Google" id="ProtNLM"/>
    </source>
</evidence>
<evidence type="ECO:0000313" key="2">
    <source>
        <dbReference type="EMBL" id="ROR65480.1"/>
    </source>
</evidence>
<organism evidence="2 3">
    <name type="scientific">Agrococcus jenensis</name>
    <dbReference type="NCBI Taxonomy" id="46353"/>
    <lineage>
        <taxon>Bacteria</taxon>
        <taxon>Bacillati</taxon>
        <taxon>Actinomycetota</taxon>
        <taxon>Actinomycetes</taxon>
        <taxon>Micrococcales</taxon>
        <taxon>Microbacteriaceae</taxon>
        <taxon>Agrococcus</taxon>
    </lineage>
</organism>
<dbReference type="Pfam" id="PF11188">
    <property type="entry name" value="DUF2975"/>
    <property type="match status" value="1"/>
</dbReference>
<reference evidence="2 3" key="1">
    <citation type="submission" date="2018-11" db="EMBL/GenBank/DDBJ databases">
        <title>Sequencing the genomes of 1000 actinobacteria strains.</title>
        <authorList>
            <person name="Klenk H.-P."/>
        </authorList>
    </citation>
    <scope>NUCLEOTIDE SEQUENCE [LARGE SCALE GENOMIC DNA]</scope>
    <source>
        <strain evidence="2 3">DSM 9580</strain>
    </source>
</reference>
<proteinExistence type="predicted"/>
<name>A0A3N2AR01_9MICO</name>
<gene>
    <name evidence="2" type="ORF">EDD26_0846</name>
</gene>